<gene>
    <name evidence="1" type="ORF">CEXT_785671</name>
</gene>
<keyword evidence="2" id="KW-1185">Reference proteome</keyword>
<dbReference type="EMBL" id="BPLR01002280">
    <property type="protein sequence ID" value="GIX72127.1"/>
    <property type="molecule type" value="Genomic_DNA"/>
</dbReference>
<evidence type="ECO:0000313" key="2">
    <source>
        <dbReference type="Proteomes" id="UP001054945"/>
    </source>
</evidence>
<comment type="caution">
    <text evidence="1">The sequence shown here is derived from an EMBL/GenBank/DDBJ whole genome shotgun (WGS) entry which is preliminary data.</text>
</comment>
<proteinExistence type="predicted"/>
<dbReference type="Proteomes" id="UP001054945">
    <property type="component" value="Unassembled WGS sequence"/>
</dbReference>
<evidence type="ECO:0000313" key="1">
    <source>
        <dbReference type="EMBL" id="GIX72127.1"/>
    </source>
</evidence>
<name>A0AAV4MI39_CAEEX</name>
<dbReference type="AlphaFoldDB" id="A0AAV4MI39"/>
<sequence>MESGYPQRLGSVIKDQRIPVTRSCLYPPGNKLRHQRDAPAKRYAINNKRPAPPSFFCCCRVADAMETDSFCFIPCCYRSLSHHRFVTGMAEGY</sequence>
<accession>A0AAV4MI39</accession>
<organism evidence="1 2">
    <name type="scientific">Caerostris extrusa</name>
    <name type="common">Bark spider</name>
    <name type="synonym">Caerostris bankana</name>
    <dbReference type="NCBI Taxonomy" id="172846"/>
    <lineage>
        <taxon>Eukaryota</taxon>
        <taxon>Metazoa</taxon>
        <taxon>Ecdysozoa</taxon>
        <taxon>Arthropoda</taxon>
        <taxon>Chelicerata</taxon>
        <taxon>Arachnida</taxon>
        <taxon>Araneae</taxon>
        <taxon>Araneomorphae</taxon>
        <taxon>Entelegynae</taxon>
        <taxon>Araneoidea</taxon>
        <taxon>Araneidae</taxon>
        <taxon>Caerostris</taxon>
    </lineage>
</organism>
<protein>
    <submittedName>
        <fullName evidence="1">Uncharacterized protein</fullName>
    </submittedName>
</protein>
<reference evidence="1 2" key="1">
    <citation type="submission" date="2021-06" db="EMBL/GenBank/DDBJ databases">
        <title>Caerostris extrusa draft genome.</title>
        <authorList>
            <person name="Kono N."/>
            <person name="Arakawa K."/>
        </authorList>
    </citation>
    <scope>NUCLEOTIDE SEQUENCE [LARGE SCALE GENOMIC DNA]</scope>
</reference>